<keyword evidence="4" id="KW-0443">Lipid metabolism</keyword>
<comment type="caution">
    <text evidence="6">The sequence shown here is derived from an EMBL/GenBank/DDBJ whole genome shotgun (WGS) entry which is preliminary data.</text>
</comment>
<dbReference type="InterPro" id="IPR029045">
    <property type="entry name" value="ClpP/crotonase-like_dom_sf"/>
</dbReference>
<dbReference type="EMBL" id="LDAU01000154">
    <property type="protein sequence ID" value="KRX02566.1"/>
    <property type="molecule type" value="Genomic_DNA"/>
</dbReference>
<dbReference type="OMA" id="CSKDTVF"/>
<dbReference type="CDD" id="cd06558">
    <property type="entry name" value="crotonase-like"/>
    <property type="match status" value="1"/>
</dbReference>
<evidence type="ECO:0008006" key="8">
    <source>
        <dbReference type="Google" id="ProtNLM"/>
    </source>
</evidence>
<evidence type="ECO:0000256" key="5">
    <source>
        <dbReference type="ARBA" id="ARBA00023235"/>
    </source>
</evidence>
<evidence type="ECO:0000256" key="4">
    <source>
        <dbReference type="ARBA" id="ARBA00023098"/>
    </source>
</evidence>
<dbReference type="Gene3D" id="1.10.12.10">
    <property type="entry name" value="Lyase 2-enoyl-coa Hydratase, Chain A, domain 2"/>
    <property type="match status" value="1"/>
</dbReference>
<dbReference type="PANTHER" id="PTHR43149">
    <property type="entry name" value="ENOYL-COA HYDRATASE"/>
    <property type="match status" value="1"/>
</dbReference>
<dbReference type="UniPathway" id="UPA00659"/>
<accession>A0A0V0QK18</accession>
<dbReference type="InterPro" id="IPR001753">
    <property type="entry name" value="Enoyl-CoA_hydra/iso"/>
</dbReference>
<protein>
    <recommendedName>
        <fullName evidence="8">ClpP/crotonase-like domain</fullName>
    </recommendedName>
</protein>
<keyword evidence="7" id="KW-1185">Reference proteome</keyword>
<name>A0A0V0QK18_PSEPJ</name>
<proteinExistence type="inferred from homology"/>
<organism evidence="6 7">
    <name type="scientific">Pseudocohnilembus persalinus</name>
    <name type="common">Ciliate</name>
    <dbReference type="NCBI Taxonomy" id="266149"/>
    <lineage>
        <taxon>Eukaryota</taxon>
        <taxon>Sar</taxon>
        <taxon>Alveolata</taxon>
        <taxon>Ciliophora</taxon>
        <taxon>Intramacronucleata</taxon>
        <taxon>Oligohymenophorea</taxon>
        <taxon>Scuticociliatia</taxon>
        <taxon>Philasterida</taxon>
        <taxon>Pseudocohnilembidae</taxon>
        <taxon>Pseudocohnilembus</taxon>
    </lineage>
</organism>
<dbReference type="Gene3D" id="3.90.226.10">
    <property type="entry name" value="2-enoyl-CoA Hydratase, Chain A, domain 1"/>
    <property type="match status" value="1"/>
</dbReference>
<evidence type="ECO:0000256" key="1">
    <source>
        <dbReference type="ARBA" id="ARBA00005005"/>
    </source>
</evidence>
<keyword evidence="5" id="KW-0413">Isomerase</keyword>
<gene>
    <name evidence="6" type="ORF">PPERSA_11906</name>
</gene>
<dbReference type="GO" id="GO:0006635">
    <property type="term" value="P:fatty acid beta-oxidation"/>
    <property type="evidence" value="ECO:0007669"/>
    <property type="project" value="UniProtKB-UniPathway"/>
</dbReference>
<dbReference type="Proteomes" id="UP000054937">
    <property type="component" value="Unassembled WGS sequence"/>
</dbReference>
<evidence type="ECO:0000256" key="2">
    <source>
        <dbReference type="ARBA" id="ARBA00005254"/>
    </source>
</evidence>
<dbReference type="PANTHER" id="PTHR43149:SF1">
    <property type="entry name" value="DELTA(3,5)-DELTA(2,4)-DIENOYL-COA ISOMERASE, MITOCHONDRIAL"/>
    <property type="match status" value="1"/>
</dbReference>
<dbReference type="OrthoDB" id="14970at2759"/>
<keyword evidence="3" id="KW-0276">Fatty acid metabolism</keyword>
<dbReference type="InterPro" id="IPR045002">
    <property type="entry name" value="Ech1-like"/>
</dbReference>
<dbReference type="Pfam" id="PF00378">
    <property type="entry name" value="ECH_1"/>
    <property type="match status" value="1"/>
</dbReference>
<dbReference type="AlphaFoldDB" id="A0A0V0QK18"/>
<dbReference type="GO" id="GO:0051750">
    <property type="term" value="F:delta(3,5)-delta(2,4)-dienoyl-CoA isomerase activity"/>
    <property type="evidence" value="ECO:0007669"/>
    <property type="project" value="TreeGrafter"/>
</dbReference>
<evidence type="ECO:0000313" key="7">
    <source>
        <dbReference type="Proteomes" id="UP000054937"/>
    </source>
</evidence>
<sequence length="275" mass="31339">MSSAIPALENYKLTLLNNDLIGHISIIAQTMKKTFFSELNVLFDYIKLHQSQLRCIILTSECKHFCTGLDLVEASSTLNGDSEDVGRQGIFIQRLIKQWQNDLMNFFKIEIPVIVGIDNLCIGGGVDLISFCDIRVCTENAKFTIKEVDIGMCADIGSAQRLPMLIKNDGKLRELFYTGRFFDSKEAQELGLISNIYKNKEEMFKKMVELATTISEKSPVAVWTIKNVLNHQQQQDFEQNLRYMQAINSSMIQTTDMKVAIMSFLQKQKPDFPKL</sequence>
<evidence type="ECO:0000313" key="6">
    <source>
        <dbReference type="EMBL" id="KRX02566.1"/>
    </source>
</evidence>
<dbReference type="InParanoid" id="A0A0V0QK18"/>
<reference evidence="6 7" key="1">
    <citation type="journal article" date="2015" name="Sci. Rep.">
        <title>Genome of the facultative scuticociliatosis pathogen Pseudocohnilembus persalinus provides insight into its virulence through horizontal gene transfer.</title>
        <authorList>
            <person name="Xiong J."/>
            <person name="Wang G."/>
            <person name="Cheng J."/>
            <person name="Tian M."/>
            <person name="Pan X."/>
            <person name="Warren A."/>
            <person name="Jiang C."/>
            <person name="Yuan D."/>
            <person name="Miao W."/>
        </authorList>
    </citation>
    <scope>NUCLEOTIDE SEQUENCE [LARGE SCALE GENOMIC DNA]</scope>
    <source>
        <strain evidence="6">36N120E</strain>
    </source>
</reference>
<dbReference type="InterPro" id="IPR014748">
    <property type="entry name" value="Enoyl-CoA_hydra_C"/>
</dbReference>
<dbReference type="FunFam" id="1.10.12.10:FF:000004">
    <property type="entry name" value="Delta3,5-delta2,4-dienoyl-CoA isomerase"/>
    <property type="match status" value="1"/>
</dbReference>
<dbReference type="SUPFAM" id="SSF52096">
    <property type="entry name" value="ClpP/crotonase"/>
    <property type="match status" value="1"/>
</dbReference>
<evidence type="ECO:0000256" key="3">
    <source>
        <dbReference type="ARBA" id="ARBA00022832"/>
    </source>
</evidence>
<comment type="similarity">
    <text evidence="2">Belongs to the enoyl-CoA hydratase/isomerase family.</text>
</comment>
<comment type="pathway">
    <text evidence="1">Lipid metabolism; fatty acid beta-oxidation.</text>
</comment>